<dbReference type="SUPFAM" id="SSF55874">
    <property type="entry name" value="ATPase domain of HSP90 chaperone/DNA topoisomerase II/histidine kinase"/>
    <property type="match status" value="1"/>
</dbReference>
<dbReference type="SMART" id="SM00304">
    <property type="entry name" value="HAMP"/>
    <property type="match status" value="1"/>
</dbReference>
<evidence type="ECO:0000256" key="1">
    <source>
        <dbReference type="ARBA" id="ARBA00000085"/>
    </source>
</evidence>
<dbReference type="SUPFAM" id="SSF47384">
    <property type="entry name" value="Homodimeric domain of signal transducing histidine kinase"/>
    <property type="match status" value="1"/>
</dbReference>
<evidence type="ECO:0000256" key="10">
    <source>
        <dbReference type="PROSITE-ProRule" id="PRU00169"/>
    </source>
</evidence>
<dbReference type="InterPro" id="IPR036097">
    <property type="entry name" value="HisK_dim/P_sf"/>
</dbReference>
<dbReference type="Gene3D" id="6.10.340.10">
    <property type="match status" value="1"/>
</dbReference>
<feature type="domain" description="HAMP" evidence="14">
    <location>
        <begin position="301"/>
        <end position="354"/>
    </location>
</feature>
<evidence type="ECO:0000256" key="2">
    <source>
        <dbReference type="ARBA" id="ARBA00004370"/>
    </source>
</evidence>
<evidence type="ECO:0000256" key="9">
    <source>
        <dbReference type="ARBA" id="ARBA00023012"/>
    </source>
</evidence>
<dbReference type="AlphaFoldDB" id="A0A3N7HQR8"/>
<dbReference type="InterPro" id="IPR005467">
    <property type="entry name" value="His_kinase_dom"/>
</dbReference>
<name>A0A3N7HQR8_9BURK</name>
<dbReference type="InterPro" id="IPR003660">
    <property type="entry name" value="HAMP_dom"/>
</dbReference>
<protein>
    <recommendedName>
        <fullName evidence="3">histidine kinase</fullName>
        <ecNumber evidence="3">2.7.13.3</ecNumber>
    </recommendedName>
</protein>
<feature type="modified residue" description="4-aspartylphosphate" evidence="10">
    <location>
        <position position="776"/>
    </location>
</feature>
<keyword evidence="4 10" id="KW-0597">Phosphoprotein</keyword>
<reference evidence="15 16" key="2">
    <citation type="submission" date="2018-12" db="EMBL/GenBank/DDBJ databases">
        <title>Rhizobacter gummiphilus sp. nov., a rubber-degrading bacterium isolated from the soil of a botanical garden in Japan.</title>
        <authorList>
            <person name="Shunsuke S.S."/>
        </authorList>
    </citation>
    <scope>NUCLEOTIDE SEQUENCE [LARGE SCALE GENOMIC DNA]</scope>
    <source>
        <strain evidence="15 16">S-16</strain>
    </source>
</reference>
<dbReference type="InterPro" id="IPR001789">
    <property type="entry name" value="Sig_transdc_resp-reg_receiver"/>
</dbReference>
<dbReference type="InterPro" id="IPR004358">
    <property type="entry name" value="Sig_transdc_His_kin-like_C"/>
</dbReference>
<dbReference type="InterPro" id="IPR038188">
    <property type="entry name" value="TorS_sensor_sf"/>
</dbReference>
<keyword evidence="11" id="KW-0812">Transmembrane</keyword>
<keyword evidence="7" id="KW-0418">Kinase</keyword>
<evidence type="ECO:0000256" key="3">
    <source>
        <dbReference type="ARBA" id="ARBA00012438"/>
    </source>
</evidence>
<dbReference type="SUPFAM" id="SSF55785">
    <property type="entry name" value="PYP-like sensor domain (PAS domain)"/>
    <property type="match status" value="1"/>
</dbReference>
<keyword evidence="5" id="KW-0808">Transferase</keyword>
<organism evidence="15 16">
    <name type="scientific">Piscinibacter terrae</name>
    <dbReference type="NCBI Taxonomy" id="2496871"/>
    <lineage>
        <taxon>Bacteria</taxon>
        <taxon>Pseudomonadati</taxon>
        <taxon>Pseudomonadota</taxon>
        <taxon>Betaproteobacteria</taxon>
        <taxon>Burkholderiales</taxon>
        <taxon>Sphaerotilaceae</taxon>
        <taxon>Piscinibacter</taxon>
    </lineage>
</organism>
<accession>A0A3N7HQR8</accession>
<evidence type="ECO:0000259" key="12">
    <source>
        <dbReference type="PROSITE" id="PS50109"/>
    </source>
</evidence>
<dbReference type="InterPro" id="IPR036890">
    <property type="entry name" value="HATPase_C_sf"/>
</dbReference>
<dbReference type="GO" id="GO:0000155">
    <property type="term" value="F:phosphorelay sensor kinase activity"/>
    <property type="evidence" value="ECO:0007669"/>
    <property type="project" value="InterPro"/>
</dbReference>
<evidence type="ECO:0000313" key="15">
    <source>
        <dbReference type="EMBL" id="RQP24033.1"/>
    </source>
</evidence>
<dbReference type="PROSITE" id="PS50110">
    <property type="entry name" value="RESPONSE_REGULATORY"/>
    <property type="match status" value="1"/>
</dbReference>
<evidence type="ECO:0000259" key="14">
    <source>
        <dbReference type="PROSITE" id="PS50885"/>
    </source>
</evidence>
<evidence type="ECO:0000256" key="6">
    <source>
        <dbReference type="ARBA" id="ARBA00022741"/>
    </source>
</evidence>
<dbReference type="Proteomes" id="UP000267464">
    <property type="component" value="Unassembled WGS sequence"/>
</dbReference>
<dbReference type="Gene3D" id="3.30.565.10">
    <property type="entry name" value="Histidine kinase-like ATPase, C-terminal domain"/>
    <property type="match status" value="1"/>
</dbReference>
<dbReference type="Pfam" id="PF00512">
    <property type="entry name" value="HisKA"/>
    <property type="match status" value="1"/>
</dbReference>
<evidence type="ECO:0000256" key="7">
    <source>
        <dbReference type="ARBA" id="ARBA00022777"/>
    </source>
</evidence>
<dbReference type="PROSITE" id="PS50885">
    <property type="entry name" value="HAMP"/>
    <property type="match status" value="1"/>
</dbReference>
<dbReference type="SUPFAM" id="SSF52172">
    <property type="entry name" value="CheY-like"/>
    <property type="match status" value="1"/>
</dbReference>
<evidence type="ECO:0000256" key="8">
    <source>
        <dbReference type="ARBA" id="ARBA00022840"/>
    </source>
</evidence>
<dbReference type="InterPro" id="IPR035965">
    <property type="entry name" value="PAS-like_dom_sf"/>
</dbReference>
<dbReference type="PROSITE" id="PS50109">
    <property type="entry name" value="HIS_KIN"/>
    <property type="match status" value="1"/>
</dbReference>
<comment type="catalytic activity">
    <reaction evidence="1">
        <text>ATP + protein L-histidine = ADP + protein N-phospho-L-histidine.</text>
        <dbReference type="EC" id="2.7.13.3"/>
    </reaction>
</comment>
<dbReference type="CDD" id="cd06225">
    <property type="entry name" value="HAMP"/>
    <property type="match status" value="1"/>
</dbReference>
<dbReference type="PRINTS" id="PR00344">
    <property type="entry name" value="BCTRLSENSOR"/>
</dbReference>
<evidence type="ECO:0000313" key="16">
    <source>
        <dbReference type="Proteomes" id="UP000267464"/>
    </source>
</evidence>
<dbReference type="PANTHER" id="PTHR43065">
    <property type="entry name" value="SENSOR HISTIDINE KINASE"/>
    <property type="match status" value="1"/>
</dbReference>
<dbReference type="InterPro" id="IPR003594">
    <property type="entry name" value="HATPase_dom"/>
</dbReference>
<dbReference type="SMART" id="SM00388">
    <property type="entry name" value="HisKA"/>
    <property type="match status" value="1"/>
</dbReference>
<keyword evidence="6" id="KW-0547">Nucleotide-binding</keyword>
<keyword evidence="8" id="KW-0067">ATP-binding</keyword>
<dbReference type="OrthoDB" id="8929028at2"/>
<proteinExistence type="predicted"/>
<dbReference type="SMART" id="SM00448">
    <property type="entry name" value="REC"/>
    <property type="match status" value="1"/>
</dbReference>
<dbReference type="Gene3D" id="3.40.50.2300">
    <property type="match status" value="1"/>
</dbReference>
<feature type="transmembrane region" description="Helical" evidence="11">
    <location>
        <begin position="274"/>
        <end position="295"/>
    </location>
</feature>
<dbReference type="GO" id="GO:0005524">
    <property type="term" value="F:ATP binding"/>
    <property type="evidence" value="ECO:0007669"/>
    <property type="project" value="UniProtKB-KW"/>
</dbReference>
<keyword evidence="9" id="KW-0902">Two-component regulatory system</keyword>
<comment type="caution">
    <text evidence="15">The sequence shown here is derived from an EMBL/GenBank/DDBJ whole genome shotgun (WGS) entry which is preliminary data.</text>
</comment>
<keyword evidence="11" id="KW-1133">Transmembrane helix</keyword>
<dbReference type="PANTHER" id="PTHR43065:SF46">
    <property type="entry name" value="C4-DICARBOXYLATE TRANSPORT SENSOR PROTEIN DCTB"/>
    <property type="match status" value="1"/>
</dbReference>
<dbReference type="Pfam" id="PF00672">
    <property type="entry name" value="HAMP"/>
    <property type="match status" value="1"/>
</dbReference>
<dbReference type="SMART" id="SM00387">
    <property type="entry name" value="HATPase_c"/>
    <property type="match status" value="1"/>
</dbReference>
<dbReference type="InterPro" id="IPR003661">
    <property type="entry name" value="HisK_dim/P_dom"/>
</dbReference>
<keyword evidence="16" id="KW-1185">Reference proteome</keyword>
<dbReference type="InterPro" id="IPR011006">
    <property type="entry name" value="CheY-like_superfamily"/>
</dbReference>
<evidence type="ECO:0000256" key="5">
    <source>
        <dbReference type="ARBA" id="ARBA00022679"/>
    </source>
</evidence>
<dbReference type="SUPFAM" id="SSF158472">
    <property type="entry name" value="HAMP domain-like"/>
    <property type="match status" value="1"/>
</dbReference>
<feature type="domain" description="Histidine kinase" evidence="12">
    <location>
        <begin position="499"/>
        <end position="707"/>
    </location>
</feature>
<dbReference type="Gene3D" id="3.30.450.20">
    <property type="entry name" value="PAS domain"/>
    <property type="match status" value="1"/>
</dbReference>
<gene>
    <name evidence="15" type="ORF">DZC73_11890</name>
</gene>
<dbReference type="CDD" id="cd00082">
    <property type="entry name" value="HisKA"/>
    <property type="match status" value="1"/>
</dbReference>
<dbReference type="Gene3D" id="1.10.287.130">
    <property type="match status" value="1"/>
</dbReference>
<reference evidence="15 16" key="1">
    <citation type="submission" date="2018-08" db="EMBL/GenBank/DDBJ databases">
        <authorList>
            <person name="Khan S.A."/>
            <person name="Jeon C.O."/>
            <person name="Chun B.H."/>
            <person name="Jeong S.E."/>
        </authorList>
    </citation>
    <scope>NUCLEOTIDE SEQUENCE [LARGE SCALE GENOMIC DNA]</scope>
    <source>
        <strain evidence="15 16">S-16</strain>
    </source>
</reference>
<evidence type="ECO:0000256" key="11">
    <source>
        <dbReference type="SAM" id="Phobius"/>
    </source>
</evidence>
<evidence type="ECO:0000256" key="4">
    <source>
        <dbReference type="ARBA" id="ARBA00022553"/>
    </source>
</evidence>
<feature type="domain" description="Response regulatory" evidence="13">
    <location>
        <begin position="728"/>
        <end position="842"/>
    </location>
</feature>
<dbReference type="Pfam" id="PF00072">
    <property type="entry name" value="Response_reg"/>
    <property type="match status" value="1"/>
</dbReference>
<dbReference type="RefSeq" id="WP_124540478.1">
    <property type="nucleotide sequence ID" value="NZ_QUSW01000003.1"/>
</dbReference>
<keyword evidence="11" id="KW-0472">Membrane</keyword>
<dbReference type="Pfam" id="PF02518">
    <property type="entry name" value="HATPase_c"/>
    <property type="match status" value="1"/>
</dbReference>
<dbReference type="Gene3D" id="1.20.58.920">
    <property type="match status" value="1"/>
</dbReference>
<dbReference type="EMBL" id="QUSW01000003">
    <property type="protein sequence ID" value="RQP24033.1"/>
    <property type="molecule type" value="Genomic_DNA"/>
</dbReference>
<dbReference type="GO" id="GO:0016020">
    <property type="term" value="C:membrane"/>
    <property type="evidence" value="ECO:0007669"/>
    <property type="project" value="UniProtKB-SubCell"/>
</dbReference>
<sequence length="849" mass="92335">MKLLRLPASVRMRLLAAFSVLMLAAAILALVGLLGLRGTDRALDNFRLRVFPDVSLSLELSQRTAAIAANAPYVAESTLPFQLQAEARSIRSRLAEVDKLAAAMPANSVLARDLRSLLVEVRANVEELIEVTRRDLFLQEDMREFVYRLDRLRDELPASRGAGLQPLLPDIALVSQIDNLRGLEQLRERIETQVRDAALVAATSPEVRRFVLAAVTGEGNVFAMRRQHFTLAERKSFLVIQSRTQAERLGDRVESYVNGLRSDIDTEAKAIDRAAYSAVVGIALITAACVLAAVMGMRAVQRSMRSLAGITQVMTRLASGDVEQSTPETARRDELGELARAFEVFRENAREIRRISNDLQEQSRLMETVFAHIDDGLSVFDRHGHLIAWNRQYGTLLRVPPQLLRSGATLEEIQAHLPERVGAGIGPPVRLDVLNSSRQHEDLRFDLHFPDGRLIGCRSNPMPGGGFVTLYSDLTERRDVESRLRQAQKMEVLGQLTSGVAHDFNNLLTAIIGNVYLLQISEQMSARDRRLAERVGKAADRGATLTARLLAFARRQNLTPQAVAIDALITDLADLMEYSVGSAIALQLDLAAGSQCVWVDKAQLENALLNLVINARDAMPDGGELRLATRVEAGSDAVRIDVSDTGQGMDESTLERIFEPFFTTKGLGSGLGLSIVYGFVMQSGGGISARSSVGRGTTFELSLPRAQPDAPAAATAQADAAPHVPPQRVLLVEDDADVRAAVCEMLDALGHETLVAKNANEALALLSQPVSLVISDVDLGGPVNGADLAREIALHHGGVPCILMSGVPYDVLSSRFSLGEPDLLLAKPFTSQQLEHCMRRALDAVAAQG</sequence>
<evidence type="ECO:0000259" key="13">
    <source>
        <dbReference type="PROSITE" id="PS50110"/>
    </source>
</evidence>
<comment type="subcellular location">
    <subcellularLocation>
        <location evidence="2">Membrane</location>
    </subcellularLocation>
</comment>
<dbReference type="EC" id="2.7.13.3" evidence="3"/>
<dbReference type="Pfam" id="PF12860">
    <property type="entry name" value="PAS_7"/>
    <property type="match status" value="1"/>
</dbReference>